<evidence type="ECO:0000313" key="7">
    <source>
        <dbReference type="EMBL" id="KNC47632.1"/>
    </source>
</evidence>
<dbReference type="PANTHER" id="PTHR23405:SF4">
    <property type="entry name" value="PROTEIN MAK16 HOMOLOG"/>
    <property type="match status" value="1"/>
</dbReference>
<evidence type="ECO:0000313" key="8">
    <source>
        <dbReference type="Proteomes" id="UP000054408"/>
    </source>
</evidence>
<evidence type="ECO:0000256" key="3">
    <source>
        <dbReference type="ARBA" id="ARBA00023242"/>
    </source>
</evidence>
<dbReference type="RefSeq" id="XP_013759552.1">
    <property type="nucleotide sequence ID" value="XM_013904098.1"/>
</dbReference>
<name>A0A0L0D5I6_THETB</name>
<dbReference type="EMBL" id="GL349447">
    <property type="protein sequence ID" value="KNC47632.1"/>
    <property type="molecule type" value="Genomic_DNA"/>
</dbReference>
<dbReference type="PIRSF" id="PIRSF003352">
    <property type="entry name" value="MAK16"/>
    <property type="match status" value="1"/>
</dbReference>
<dbReference type="AlphaFoldDB" id="A0A0L0D5I6"/>
<dbReference type="GO" id="GO:0005730">
    <property type="term" value="C:nucleolus"/>
    <property type="evidence" value="ECO:0007669"/>
    <property type="project" value="UniProtKB-UniRule"/>
</dbReference>
<dbReference type="GO" id="GO:0030687">
    <property type="term" value="C:preribosome, large subunit precursor"/>
    <property type="evidence" value="ECO:0007669"/>
    <property type="project" value="TreeGrafter"/>
</dbReference>
<gene>
    <name evidence="7" type="ORF">AMSG_02654</name>
</gene>
<reference evidence="7 8" key="1">
    <citation type="submission" date="2010-05" db="EMBL/GenBank/DDBJ databases">
        <title>The Genome Sequence of Thecamonas trahens ATCC 50062.</title>
        <authorList>
            <consortium name="The Broad Institute Genome Sequencing Platform"/>
            <person name="Russ C."/>
            <person name="Cuomo C."/>
            <person name="Shea T."/>
            <person name="Young S.K."/>
            <person name="Zeng Q."/>
            <person name="Koehrsen M."/>
            <person name="Haas B."/>
            <person name="Borodovsky M."/>
            <person name="Guigo R."/>
            <person name="Alvarado L."/>
            <person name="Berlin A."/>
            <person name="Bochicchio J."/>
            <person name="Borenstein D."/>
            <person name="Chapman S."/>
            <person name="Chen Z."/>
            <person name="Freedman E."/>
            <person name="Gellesch M."/>
            <person name="Goldberg J."/>
            <person name="Griggs A."/>
            <person name="Gujja S."/>
            <person name="Heilman E."/>
            <person name="Heiman D."/>
            <person name="Hepburn T."/>
            <person name="Howarth C."/>
            <person name="Jen D."/>
            <person name="Larson L."/>
            <person name="Mehta T."/>
            <person name="Park D."/>
            <person name="Pearson M."/>
            <person name="Roberts A."/>
            <person name="Saif S."/>
            <person name="Shenoy N."/>
            <person name="Sisk P."/>
            <person name="Stolte C."/>
            <person name="Sykes S."/>
            <person name="Thomson T."/>
            <person name="Walk T."/>
            <person name="White J."/>
            <person name="Yandava C."/>
            <person name="Burger G."/>
            <person name="Gray M.W."/>
            <person name="Holland P.W.H."/>
            <person name="King N."/>
            <person name="Lang F.B.F."/>
            <person name="Roger A.J."/>
            <person name="Ruiz-Trillo I."/>
            <person name="Lander E."/>
            <person name="Nusbaum C."/>
        </authorList>
    </citation>
    <scope>NUCLEOTIDE SEQUENCE [LARGE SCALE GENOMIC DNA]</scope>
    <source>
        <strain evidence="7 8">ATCC 50062</strain>
    </source>
</reference>
<dbReference type="Proteomes" id="UP000054408">
    <property type="component" value="Unassembled WGS sequence"/>
</dbReference>
<dbReference type="PANTHER" id="PTHR23405">
    <property type="entry name" value="MAINTENANCE OF KILLER 16 MAK16 PROTEIN-RELATED"/>
    <property type="match status" value="1"/>
</dbReference>
<evidence type="ECO:0000256" key="2">
    <source>
        <dbReference type="ARBA" id="ARBA00005514"/>
    </source>
</evidence>
<keyword evidence="8" id="KW-1185">Reference proteome</keyword>
<dbReference type="GO" id="GO:0000470">
    <property type="term" value="P:maturation of LSU-rRNA"/>
    <property type="evidence" value="ECO:0007669"/>
    <property type="project" value="TreeGrafter"/>
</dbReference>
<organism evidence="7 8">
    <name type="scientific">Thecamonas trahens ATCC 50062</name>
    <dbReference type="NCBI Taxonomy" id="461836"/>
    <lineage>
        <taxon>Eukaryota</taxon>
        <taxon>Apusozoa</taxon>
        <taxon>Apusomonadida</taxon>
        <taxon>Apusomonadidae</taxon>
        <taxon>Thecamonas</taxon>
    </lineage>
</organism>
<feature type="domain" description="Ribosomal eL28/Mak16" evidence="6">
    <location>
        <begin position="6"/>
        <end position="117"/>
    </location>
</feature>
<dbReference type="GO" id="GO:0000460">
    <property type="term" value="P:maturation of 5.8S rRNA"/>
    <property type="evidence" value="ECO:0007669"/>
    <property type="project" value="TreeGrafter"/>
</dbReference>
<dbReference type="STRING" id="461836.A0A0L0D5I6"/>
<evidence type="ECO:0000256" key="1">
    <source>
        <dbReference type="ARBA" id="ARBA00004123"/>
    </source>
</evidence>
<keyword evidence="3 4" id="KW-0539">Nucleus</keyword>
<protein>
    <recommendedName>
        <fullName evidence="4">Protein MAK16 homolog</fullName>
    </recommendedName>
</protein>
<dbReference type="Pfam" id="PF01778">
    <property type="entry name" value="Ribosomal_L28e"/>
    <property type="match status" value="1"/>
</dbReference>
<dbReference type="InterPro" id="IPR006958">
    <property type="entry name" value="Mak16"/>
</dbReference>
<comment type="similarity">
    <text evidence="2 4">Belongs to the MAK16 family.</text>
</comment>
<dbReference type="Gene3D" id="3.30.390.110">
    <property type="match status" value="1"/>
</dbReference>
<feature type="compositionally biased region" description="Basic residues" evidence="5">
    <location>
        <begin position="296"/>
        <end position="311"/>
    </location>
</feature>
<evidence type="ECO:0000256" key="4">
    <source>
        <dbReference type="PIRNR" id="PIRNR003352"/>
    </source>
</evidence>
<evidence type="ECO:0000259" key="6">
    <source>
        <dbReference type="Pfam" id="PF01778"/>
    </source>
</evidence>
<dbReference type="eggNOG" id="KOG3064">
    <property type="taxonomic scope" value="Eukaryota"/>
</dbReference>
<feature type="region of interest" description="Disordered" evidence="5">
    <location>
        <begin position="260"/>
        <end position="333"/>
    </location>
</feature>
<proteinExistence type="inferred from homology"/>
<dbReference type="Pfam" id="PF04874">
    <property type="entry name" value="Mak16"/>
    <property type="match status" value="1"/>
</dbReference>
<dbReference type="GeneID" id="25562313"/>
<dbReference type="FunFam" id="3.30.390.110:FF:000001">
    <property type="entry name" value="Protein MAK16 homolog"/>
    <property type="match status" value="1"/>
</dbReference>
<dbReference type="OrthoDB" id="10251342at2759"/>
<sequence>MQSDDLVWKLINNGHCSYKMTARTTKFCRNEYNLTGLCNRASCPLANSKFATVLEEAGTMMLCIKEVERVHTPKDTWLKIPLSKNYAIALKQIDDHLEHWDSFVIHKCKQRLTRLTQVLIRMRKLAVKVQPKLVRVNKKRDRRDARREEKALRAAVVERAIEKELLARLHQNVYPNSEEILNASPSMFNKVLDDTETKPDELDAQLAADEERDMEEASGNAEREREELTVDEKTVVREFIEDLDLDFSFLQDVEDVPYAPAAASSSAKGTTNSTDFFKAVQDAKKKRPADDEANNKRPRKKPARSKAKAAKHRELELERETEPARASRASRRN</sequence>
<feature type="compositionally biased region" description="Basic and acidic residues" evidence="5">
    <location>
        <begin position="312"/>
        <end position="325"/>
    </location>
</feature>
<dbReference type="InterPro" id="IPR029004">
    <property type="entry name" value="Ribosomal_eL28/Mak16"/>
</dbReference>
<feature type="region of interest" description="Disordered" evidence="5">
    <location>
        <begin position="209"/>
        <end position="229"/>
    </location>
</feature>
<accession>A0A0L0D5I6</accession>
<evidence type="ECO:0000256" key="5">
    <source>
        <dbReference type="SAM" id="MobiDB-lite"/>
    </source>
</evidence>
<comment type="subcellular location">
    <subcellularLocation>
        <location evidence="1">Nucleus</location>
    </subcellularLocation>
</comment>